<gene>
    <name evidence="2" type="ORF">SAMN05421855_10625</name>
</gene>
<organism evidence="2 3">
    <name type="scientific">Ulvibacter litoralis</name>
    <dbReference type="NCBI Taxonomy" id="227084"/>
    <lineage>
        <taxon>Bacteria</taxon>
        <taxon>Pseudomonadati</taxon>
        <taxon>Bacteroidota</taxon>
        <taxon>Flavobacteriia</taxon>
        <taxon>Flavobacteriales</taxon>
        <taxon>Flavobacteriaceae</taxon>
        <taxon>Ulvibacter</taxon>
    </lineage>
</organism>
<evidence type="ECO:0008006" key="4">
    <source>
        <dbReference type="Google" id="ProtNLM"/>
    </source>
</evidence>
<protein>
    <recommendedName>
        <fullName evidence="4">Outer membrane protein beta-barrel domain-containing protein</fullName>
    </recommendedName>
</protein>
<accession>A0A1G7IIU3</accession>
<dbReference type="Proteomes" id="UP000199321">
    <property type="component" value="Unassembled WGS sequence"/>
</dbReference>
<feature type="chain" id="PRO_5011764013" description="Outer membrane protein beta-barrel domain-containing protein" evidence="1">
    <location>
        <begin position="23"/>
        <end position="193"/>
    </location>
</feature>
<dbReference type="EMBL" id="FNBA01000006">
    <property type="protein sequence ID" value="SDF12456.1"/>
    <property type="molecule type" value="Genomic_DNA"/>
</dbReference>
<dbReference type="AlphaFoldDB" id="A0A1G7IIU3"/>
<proteinExistence type="predicted"/>
<dbReference type="OrthoDB" id="979017at2"/>
<sequence length="193" mass="21726">MCLTIRSIIVICFLSASSMLWSQKVNNNSLELGVLGAGDEALYYGGYGKYNIPLSQNKHYFTLGLAISSYFDFKGESEPEAYLKNDIDMRILPTINIGYSLNFKKIQLNFEVPLGLSFAVTKGTLVNEKIGFERDFSNNETFFNYGFSFSPKYKFNNSNSIGLYSFLPLINDKAQSGYQIGIGWTKTFVNNAH</sequence>
<keyword evidence="1" id="KW-0732">Signal</keyword>
<evidence type="ECO:0000313" key="2">
    <source>
        <dbReference type="EMBL" id="SDF12456.1"/>
    </source>
</evidence>
<evidence type="ECO:0000313" key="3">
    <source>
        <dbReference type="Proteomes" id="UP000199321"/>
    </source>
</evidence>
<dbReference type="STRING" id="227084.SAMN05421855_10625"/>
<keyword evidence="3" id="KW-1185">Reference proteome</keyword>
<evidence type="ECO:0000256" key="1">
    <source>
        <dbReference type="SAM" id="SignalP"/>
    </source>
</evidence>
<name>A0A1G7IIU3_9FLAO</name>
<reference evidence="2 3" key="1">
    <citation type="submission" date="2016-10" db="EMBL/GenBank/DDBJ databases">
        <authorList>
            <person name="de Groot N.N."/>
        </authorList>
    </citation>
    <scope>NUCLEOTIDE SEQUENCE [LARGE SCALE GENOMIC DNA]</scope>
    <source>
        <strain evidence="2 3">DSM 16195</strain>
    </source>
</reference>
<feature type="signal peptide" evidence="1">
    <location>
        <begin position="1"/>
        <end position="22"/>
    </location>
</feature>